<dbReference type="EMBL" id="BSST01000001">
    <property type="protein sequence ID" value="GLX79848.1"/>
    <property type="molecule type" value="Genomic_DNA"/>
</dbReference>
<keyword evidence="6" id="KW-0732">Signal</keyword>
<protein>
    <recommendedName>
        <fullName evidence="12">Microbial collagenase</fullName>
    </recommendedName>
</protein>
<dbReference type="PANTHER" id="PTHR13062">
    <property type="entry name" value="COLLAGENASE"/>
    <property type="match status" value="1"/>
</dbReference>
<dbReference type="PRINTS" id="PR00931">
    <property type="entry name" value="MICOLLPTASE"/>
</dbReference>
<evidence type="ECO:0000256" key="6">
    <source>
        <dbReference type="ARBA" id="ARBA00022729"/>
    </source>
</evidence>
<keyword evidence="9" id="KW-0482">Metalloprotease</keyword>
<evidence type="ECO:0000256" key="4">
    <source>
        <dbReference type="ARBA" id="ARBA00022670"/>
    </source>
</evidence>
<dbReference type="InterPro" id="IPR002169">
    <property type="entry name" value="Peptidase_M9A/M9B"/>
</dbReference>
<dbReference type="Gene3D" id="3.40.30.160">
    <property type="entry name" value="Collagenase ColT, N-terminal domain"/>
    <property type="match status" value="1"/>
</dbReference>
<organism evidence="10 11">
    <name type="scientific">Thalassotalea insulae</name>
    <dbReference type="NCBI Taxonomy" id="2056778"/>
    <lineage>
        <taxon>Bacteria</taxon>
        <taxon>Pseudomonadati</taxon>
        <taxon>Pseudomonadota</taxon>
        <taxon>Gammaproteobacteria</taxon>
        <taxon>Alteromonadales</taxon>
        <taxon>Colwelliaceae</taxon>
        <taxon>Thalassotalea</taxon>
    </lineage>
</organism>
<evidence type="ECO:0000256" key="9">
    <source>
        <dbReference type="ARBA" id="ARBA00023049"/>
    </source>
</evidence>
<keyword evidence="11" id="KW-1185">Reference proteome</keyword>
<comment type="caution">
    <text evidence="10">The sequence shown here is derived from an EMBL/GenBank/DDBJ whole genome shotgun (WGS) entry which is preliminary data.</text>
</comment>
<evidence type="ECO:0000313" key="11">
    <source>
        <dbReference type="Proteomes" id="UP001157186"/>
    </source>
</evidence>
<evidence type="ECO:0000256" key="2">
    <source>
        <dbReference type="ARBA" id="ARBA00004613"/>
    </source>
</evidence>
<evidence type="ECO:0000256" key="5">
    <source>
        <dbReference type="ARBA" id="ARBA00022723"/>
    </source>
</evidence>
<comment type="subcellular location">
    <subcellularLocation>
        <location evidence="2">Secreted</location>
    </subcellularLocation>
</comment>
<keyword evidence="5" id="KW-0479">Metal-binding</keyword>
<keyword evidence="3" id="KW-0964">Secreted</keyword>
<keyword evidence="4" id="KW-0645">Protease</keyword>
<dbReference type="Pfam" id="PF01752">
    <property type="entry name" value="Peptidase_M9"/>
    <property type="match status" value="1"/>
</dbReference>
<keyword evidence="7" id="KW-0378">Hydrolase</keyword>
<evidence type="ECO:0000256" key="1">
    <source>
        <dbReference type="ARBA" id="ARBA00001947"/>
    </source>
</evidence>
<dbReference type="Proteomes" id="UP001157186">
    <property type="component" value="Unassembled WGS sequence"/>
</dbReference>
<sequence length="603" mass="69982">MLSATQSQAKDVCVAAEQSASIHSILADSQLGWDKCFNHSPELFQAAVNRLSTLITLNDRESVDQLNAELDHLFIYIRGFSYYAERKAVDSQTWLALDKLLARLARMPVFYQQTDTGARLREHFLVTLYRFYYQKPLIEQLPQQLQVVVNILEQLNVTDTRSVLSEQVQYSQLELYRTLGFIAYEARANDELKVALLAKFELASKEQMTLLELTTAHFKQLTDNNWQLHHSLWVLAYFHQLLEEPQQQALDKTVQDFLFENIDVQPVAAKRNFSGIYLANSYRTLDDCQQTFVERCDIPAVEQVLPINHTCSDNLFIRATSLSQSQLMQACQLLLKQQDFFHQSLNTGQQAVANDFNDSLRVVIFDNYSDYNRYGQLTFNINTNNGGMYIEGTPSDSDNQATFYSFQAFWQKPEFSVWNLNHEYVHYLDGRFNKYGGFGHFPSHIVWWTEGLAEFIANEAHNPRAFKLLADTPAAKWPDLAKIFATTYPDGSDSVYRWSYLAHLFLFQHYPEKMRALAANLKIDFFDGYRRLLTDIEQQYSSEFKLWLIQQLARQQTLNVGNSVEAESAKGTVKKMNRYWYRSYLQPAHLPLTIRHNHLINVN</sequence>
<evidence type="ECO:0000256" key="3">
    <source>
        <dbReference type="ARBA" id="ARBA00022525"/>
    </source>
</evidence>
<dbReference type="Gene3D" id="1.10.390.20">
    <property type="match status" value="1"/>
</dbReference>
<reference evidence="10 11" key="1">
    <citation type="submission" date="2023-03" db="EMBL/GenBank/DDBJ databases">
        <title>Draft genome sequence of Thalassotalea insulae KCTC 62186T.</title>
        <authorList>
            <person name="Sawabe T."/>
        </authorList>
    </citation>
    <scope>NUCLEOTIDE SEQUENCE [LARGE SCALE GENOMIC DNA]</scope>
    <source>
        <strain evidence="10 11">KCTC 62186</strain>
    </source>
</reference>
<comment type="cofactor">
    <cofactor evidence="1">
        <name>Zn(2+)</name>
        <dbReference type="ChEBI" id="CHEBI:29105"/>
    </cofactor>
</comment>
<evidence type="ECO:0000313" key="10">
    <source>
        <dbReference type="EMBL" id="GLX79848.1"/>
    </source>
</evidence>
<gene>
    <name evidence="10" type="ORF">tinsulaeT_31880</name>
</gene>
<accession>A0ABQ6GV91</accession>
<dbReference type="PANTHER" id="PTHR13062:SF9">
    <property type="entry name" value="MICROBIAL COLLAGENASE"/>
    <property type="match status" value="1"/>
</dbReference>
<evidence type="ECO:0000256" key="8">
    <source>
        <dbReference type="ARBA" id="ARBA00022833"/>
    </source>
</evidence>
<proteinExistence type="predicted"/>
<evidence type="ECO:0008006" key="12">
    <source>
        <dbReference type="Google" id="ProtNLM"/>
    </source>
</evidence>
<evidence type="ECO:0000256" key="7">
    <source>
        <dbReference type="ARBA" id="ARBA00022801"/>
    </source>
</evidence>
<name>A0ABQ6GV91_9GAMM</name>
<keyword evidence="8" id="KW-0862">Zinc</keyword>